<dbReference type="PATRIC" id="fig|926550.5.peg.1654"/>
<keyword evidence="9" id="KW-0997">Cell inner membrane</keyword>
<gene>
    <name evidence="12" type="primary">tatB</name>
    <name evidence="12" type="ordered locus">CLDAP_15690</name>
</gene>
<dbReference type="EMBL" id="AP012337">
    <property type="protein sequence ID" value="BAL99608.1"/>
    <property type="molecule type" value="Genomic_DNA"/>
</dbReference>
<dbReference type="GO" id="GO:0043953">
    <property type="term" value="P:protein transport by the Tat complex"/>
    <property type="evidence" value="ECO:0007669"/>
    <property type="project" value="UniProtKB-UniRule"/>
</dbReference>
<dbReference type="STRING" id="926550.CLDAP_15690"/>
<evidence type="ECO:0000256" key="9">
    <source>
        <dbReference type="HAMAP-Rule" id="MF_00237"/>
    </source>
</evidence>
<dbReference type="AlphaFoldDB" id="I0I2X1"/>
<evidence type="ECO:0000313" key="13">
    <source>
        <dbReference type="Proteomes" id="UP000007880"/>
    </source>
</evidence>
<dbReference type="Proteomes" id="UP000007880">
    <property type="component" value="Chromosome"/>
</dbReference>
<dbReference type="Gene3D" id="1.20.5.3310">
    <property type="match status" value="1"/>
</dbReference>
<evidence type="ECO:0000256" key="1">
    <source>
        <dbReference type="ARBA" id="ARBA00004167"/>
    </source>
</evidence>
<dbReference type="eggNOG" id="COG1826">
    <property type="taxonomic scope" value="Bacteria"/>
</dbReference>
<keyword evidence="13" id="KW-1185">Reference proteome</keyword>
<dbReference type="InterPro" id="IPR003369">
    <property type="entry name" value="TatA/B/E"/>
</dbReference>
<dbReference type="HOGENOM" id="CLU_1522425_0_0_0"/>
<evidence type="ECO:0000256" key="6">
    <source>
        <dbReference type="ARBA" id="ARBA00022989"/>
    </source>
</evidence>
<name>I0I2X1_CALAS</name>
<organism evidence="12 13">
    <name type="scientific">Caldilinea aerophila (strain DSM 14535 / JCM 11387 / NBRC 104270 / STL-6-O1)</name>
    <dbReference type="NCBI Taxonomy" id="926550"/>
    <lineage>
        <taxon>Bacteria</taxon>
        <taxon>Bacillati</taxon>
        <taxon>Chloroflexota</taxon>
        <taxon>Caldilineae</taxon>
        <taxon>Caldilineales</taxon>
        <taxon>Caldilineaceae</taxon>
        <taxon>Caldilinea</taxon>
    </lineage>
</organism>
<dbReference type="InterPro" id="IPR018448">
    <property type="entry name" value="TatB"/>
</dbReference>
<sequence length="176" mass="18463">MDSFFGIGVMELFLIAIIALIVLGPERLPGAMRSIANFMRQLRELSNEFTSQFSEEIKMLEEMDPRRIVSDALDPSKTPPPAGSRSANAPSSSPAQTKTRPPTASKPLADTAVSSANSSNTILPPPSDGTQTAQADTSAGQRPPNGAPASSAGQVAPLSNTETDDDHSSAQAEAKR</sequence>
<feature type="region of interest" description="Disordered" evidence="10">
    <location>
        <begin position="68"/>
        <end position="176"/>
    </location>
</feature>
<keyword evidence="4 9" id="KW-0812">Transmembrane</keyword>
<dbReference type="PRINTS" id="PR01506">
    <property type="entry name" value="TATBPROTEIN"/>
</dbReference>
<evidence type="ECO:0000256" key="7">
    <source>
        <dbReference type="ARBA" id="ARBA00023010"/>
    </source>
</evidence>
<keyword evidence="7 9" id="KW-0811">Translocation</keyword>
<accession>I0I2X1</accession>
<proteinExistence type="inferred from homology"/>
<keyword evidence="8 9" id="KW-0472">Membrane</keyword>
<evidence type="ECO:0000256" key="5">
    <source>
        <dbReference type="ARBA" id="ARBA00022927"/>
    </source>
</evidence>
<comment type="subcellular location">
    <subcellularLocation>
        <location evidence="9">Cell inner membrane</location>
        <topology evidence="9">Single-pass membrane protein</topology>
    </subcellularLocation>
    <subcellularLocation>
        <location evidence="1">Membrane</location>
        <topology evidence="1">Single-pass membrane protein</topology>
    </subcellularLocation>
</comment>
<evidence type="ECO:0000256" key="11">
    <source>
        <dbReference type="SAM" id="Phobius"/>
    </source>
</evidence>
<dbReference type="GO" id="GO:0008320">
    <property type="term" value="F:protein transmembrane transporter activity"/>
    <property type="evidence" value="ECO:0007669"/>
    <property type="project" value="UniProtKB-UniRule"/>
</dbReference>
<feature type="compositionally biased region" description="Polar residues" evidence="10">
    <location>
        <begin position="151"/>
        <end position="161"/>
    </location>
</feature>
<dbReference type="Pfam" id="PF02416">
    <property type="entry name" value="TatA_B_E"/>
    <property type="match status" value="1"/>
</dbReference>
<feature type="compositionally biased region" description="Polar residues" evidence="10">
    <location>
        <begin position="112"/>
        <end position="140"/>
    </location>
</feature>
<keyword evidence="6 9" id="KW-1133">Transmembrane helix</keyword>
<keyword evidence="2 9" id="KW-0813">Transport</keyword>
<dbReference type="PANTHER" id="PTHR33162">
    <property type="entry name" value="SEC-INDEPENDENT PROTEIN TRANSLOCASE PROTEIN TATA, CHLOROPLASTIC"/>
    <property type="match status" value="1"/>
</dbReference>
<reference evidence="12 13" key="1">
    <citation type="submission" date="2012-02" db="EMBL/GenBank/DDBJ databases">
        <title>Complete genome sequence of Caldilinea aerophila DSM 14535 (= NBRC 102666).</title>
        <authorList>
            <person name="Oguchi A."/>
            <person name="Hosoyama A."/>
            <person name="Sekine M."/>
            <person name="Fukai R."/>
            <person name="Kato Y."/>
            <person name="Nakamura S."/>
            <person name="Hanada S."/>
            <person name="Yamazaki S."/>
            <person name="Fujita N."/>
        </authorList>
    </citation>
    <scope>NUCLEOTIDE SEQUENCE [LARGE SCALE GENOMIC DNA]</scope>
    <source>
        <strain evidence="13">DSM 14535 / JCM 11387 / NBRC 104270 / STL-6-O1</strain>
    </source>
</reference>
<comment type="similarity">
    <text evidence="9">Belongs to the TatB family.</text>
</comment>
<dbReference type="RefSeq" id="WP_014432847.1">
    <property type="nucleotide sequence ID" value="NC_017079.1"/>
</dbReference>
<dbReference type="OrthoDB" id="9816005at2"/>
<feature type="compositionally biased region" description="Low complexity" evidence="10">
    <location>
        <begin position="83"/>
        <end position="95"/>
    </location>
</feature>
<keyword evidence="5 9" id="KW-0653">Protein transport</keyword>
<evidence type="ECO:0000256" key="4">
    <source>
        <dbReference type="ARBA" id="ARBA00022692"/>
    </source>
</evidence>
<feature type="transmembrane region" description="Helical" evidence="11">
    <location>
        <begin position="6"/>
        <end position="24"/>
    </location>
</feature>
<evidence type="ECO:0000256" key="3">
    <source>
        <dbReference type="ARBA" id="ARBA00022475"/>
    </source>
</evidence>
<dbReference type="PANTHER" id="PTHR33162:SF1">
    <property type="entry name" value="SEC-INDEPENDENT PROTEIN TRANSLOCASE PROTEIN TATA, CHLOROPLASTIC"/>
    <property type="match status" value="1"/>
</dbReference>
<evidence type="ECO:0000256" key="8">
    <source>
        <dbReference type="ARBA" id="ARBA00023136"/>
    </source>
</evidence>
<dbReference type="KEGG" id="cap:CLDAP_15690"/>
<evidence type="ECO:0000313" key="12">
    <source>
        <dbReference type="EMBL" id="BAL99608.1"/>
    </source>
</evidence>
<dbReference type="GO" id="GO:0033281">
    <property type="term" value="C:TAT protein transport complex"/>
    <property type="evidence" value="ECO:0007669"/>
    <property type="project" value="UniProtKB-UniRule"/>
</dbReference>
<keyword evidence="3 9" id="KW-1003">Cell membrane</keyword>
<protein>
    <recommendedName>
        <fullName evidence="9">Sec-independent protein translocase protein TatB homolog</fullName>
    </recommendedName>
</protein>
<evidence type="ECO:0000256" key="2">
    <source>
        <dbReference type="ARBA" id="ARBA00022448"/>
    </source>
</evidence>
<evidence type="ECO:0000256" key="10">
    <source>
        <dbReference type="SAM" id="MobiDB-lite"/>
    </source>
</evidence>
<dbReference type="NCBIfam" id="TIGR01410">
    <property type="entry name" value="tatB"/>
    <property type="match status" value="1"/>
</dbReference>
<dbReference type="HAMAP" id="MF_00237">
    <property type="entry name" value="TatB"/>
    <property type="match status" value="1"/>
</dbReference>